<dbReference type="STRING" id="1569628.A0A316UTK4"/>
<keyword evidence="3" id="KW-1185">Reference proteome</keyword>
<keyword evidence="1" id="KW-0812">Transmembrane</keyword>
<feature type="transmembrane region" description="Helical" evidence="1">
    <location>
        <begin position="444"/>
        <end position="467"/>
    </location>
</feature>
<proteinExistence type="predicted"/>
<feature type="transmembrane region" description="Helical" evidence="1">
    <location>
        <begin position="369"/>
        <end position="387"/>
    </location>
</feature>
<gene>
    <name evidence="2" type="ORF">BDZ90DRAFT_278964</name>
</gene>
<feature type="transmembrane region" description="Helical" evidence="1">
    <location>
        <begin position="286"/>
        <end position="307"/>
    </location>
</feature>
<dbReference type="EMBL" id="KZ819665">
    <property type="protein sequence ID" value="PWN28619.1"/>
    <property type="molecule type" value="Genomic_DNA"/>
</dbReference>
<feature type="transmembrane region" description="Helical" evidence="1">
    <location>
        <begin position="239"/>
        <end position="257"/>
    </location>
</feature>
<reference evidence="2 3" key="1">
    <citation type="journal article" date="2018" name="Mol. Biol. Evol.">
        <title>Broad Genomic Sampling Reveals a Smut Pathogenic Ancestry of the Fungal Clade Ustilaginomycotina.</title>
        <authorList>
            <person name="Kijpornyongpan T."/>
            <person name="Mondo S.J."/>
            <person name="Barry K."/>
            <person name="Sandor L."/>
            <person name="Lee J."/>
            <person name="Lipzen A."/>
            <person name="Pangilinan J."/>
            <person name="LaButti K."/>
            <person name="Hainaut M."/>
            <person name="Henrissat B."/>
            <person name="Grigoriev I.V."/>
            <person name="Spatafora J.W."/>
            <person name="Aime M.C."/>
        </authorList>
    </citation>
    <scope>NUCLEOTIDE SEQUENCE [LARGE SCALE GENOMIC DNA]</scope>
    <source>
        <strain evidence="2 3">MCA 5214</strain>
    </source>
</reference>
<evidence type="ECO:0000313" key="3">
    <source>
        <dbReference type="Proteomes" id="UP000245884"/>
    </source>
</evidence>
<dbReference type="RefSeq" id="XP_025363231.1">
    <property type="nucleotide sequence ID" value="XM_025509134.1"/>
</dbReference>
<evidence type="ECO:0000313" key="2">
    <source>
        <dbReference type="EMBL" id="PWN28619.1"/>
    </source>
</evidence>
<evidence type="ECO:0000256" key="1">
    <source>
        <dbReference type="SAM" id="Phobius"/>
    </source>
</evidence>
<keyword evidence="1" id="KW-1133">Transmembrane helix</keyword>
<protein>
    <recommendedName>
        <fullName evidence="4">Wax synthase domain-containing protein</fullName>
    </recommendedName>
</protein>
<evidence type="ECO:0008006" key="4">
    <source>
        <dbReference type="Google" id="ProtNLM"/>
    </source>
</evidence>
<dbReference type="Proteomes" id="UP000245884">
    <property type="component" value="Unassembled WGS sequence"/>
</dbReference>
<name>A0A316UTK4_9BASI</name>
<feature type="transmembrane region" description="Helical" evidence="1">
    <location>
        <begin position="399"/>
        <end position="423"/>
    </location>
</feature>
<dbReference type="GeneID" id="37030957"/>
<dbReference type="AlphaFoldDB" id="A0A316UTK4"/>
<accession>A0A316UTK4</accession>
<keyword evidence="1" id="KW-0472">Membrane</keyword>
<dbReference type="OrthoDB" id="1077582at2759"/>
<feature type="transmembrane region" description="Helical" evidence="1">
    <location>
        <begin position="43"/>
        <end position="64"/>
    </location>
</feature>
<sequence length="479" mass="53553">MPISLSSTALPFLTTSLHLDWLRSVLFGITPPPDLTIRPASGSLLAVSYLSTCLALGILSAMTLPERTNTTAWKWFRFISWLIVVKLSVDFSIDPAVSLGAPLRDMVMPLLGWNALARMTDLCVVSVWDGEERDRAPRWIVPAGSKLLRGVKEGGEANGQAQVASSKDTLMQWKVVPHSQYPLLSLRRLLWALDHISLLRPGTSWFLPAEQRALEWSLPILTQPAKPHHHRFFARSEGLPYLITSVVLSAAGAPMFMRMMSSIPQSSTGTGADNFYALKWWEQGFIPLWIGLNVPLQWTVMETLFLFPLTRRFHILPSTALLPAFAHPLLASGPTDLWGRRWHPFVRRTAWRNASLFVPRSWGAWGSRLGSFVITGSLHGWAVIRWIRPLPPSTLHALVVLLLPGPMALFVGQGVACVLELLLLGPPPAGRGEEKGWRAWARWVWLWVSVAWMGRWFIATIVSLGMATTESHEGAWKWV</sequence>
<organism evidence="2 3">
    <name type="scientific">Jaminaea rosea</name>
    <dbReference type="NCBI Taxonomy" id="1569628"/>
    <lineage>
        <taxon>Eukaryota</taxon>
        <taxon>Fungi</taxon>
        <taxon>Dikarya</taxon>
        <taxon>Basidiomycota</taxon>
        <taxon>Ustilaginomycotina</taxon>
        <taxon>Exobasidiomycetes</taxon>
        <taxon>Microstromatales</taxon>
        <taxon>Microstromatales incertae sedis</taxon>
        <taxon>Jaminaea</taxon>
    </lineage>
</organism>